<dbReference type="Pfam" id="PF02449">
    <property type="entry name" value="Glyco_hydro_42"/>
    <property type="match status" value="1"/>
</dbReference>
<dbReference type="InterPro" id="IPR029062">
    <property type="entry name" value="Class_I_gatase-like"/>
</dbReference>
<evidence type="ECO:0000313" key="13">
    <source>
        <dbReference type="Proteomes" id="UP000632125"/>
    </source>
</evidence>
<feature type="domain" description="Glycoside hydrolase family 42 N-terminal" evidence="9">
    <location>
        <begin position="22"/>
        <end position="116"/>
    </location>
</feature>
<dbReference type="GO" id="GO:0006012">
    <property type="term" value="P:galactose metabolic process"/>
    <property type="evidence" value="ECO:0007669"/>
    <property type="project" value="InterPro"/>
</dbReference>
<dbReference type="InterPro" id="IPR013529">
    <property type="entry name" value="Glyco_hydro_42_N"/>
</dbReference>
<evidence type="ECO:0000256" key="8">
    <source>
        <dbReference type="SAM" id="MobiDB-lite"/>
    </source>
</evidence>
<dbReference type="InterPro" id="IPR013739">
    <property type="entry name" value="Beta_galactosidase_C"/>
</dbReference>
<protein>
    <recommendedName>
        <fullName evidence="3">beta-galactosidase</fullName>
        <ecNumber evidence="3">3.2.1.23</ecNumber>
    </recommendedName>
</protein>
<feature type="region of interest" description="Disordered" evidence="8">
    <location>
        <begin position="1"/>
        <end position="20"/>
    </location>
</feature>
<evidence type="ECO:0000259" key="10">
    <source>
        <dbReference type="Pfam" id="PF08532"/>
    </source>
</evidence>
<dbReference type="GO" id="GO:0009341">
    <property type="term" value="C:beta-galactosidase complex"/>
    <property type="evidence" value="ECO:0007669"/>
    <property type="project" value="InterPro"/>
</dbReference>
<evidence type="ECO:0000259" key="9">
    <source>
        <dbReference type="Pfam" id="PF02449"/>
    </source>
</evidence>
<evidence type="ECO:0000256" key="1">
    <source>
        <dbReference type="ARBA" id="ARBA00001412"/>
    </source>
</evidence>
<keyword evidence="5" id="KW-0378">Hydrolase</keyword>
<keyword evidence="13" id="KW-1185">Reference proteome</keyword>
<proteinExistence type="inferred from homology"/>
<keyword evidence="4" id="KW-0479">Metal-binding</keyword>
<evidence type="ECO:0000256" key="7">
    <source>
        <dbReference type="ARBA" id="ARBA00023295"/>
    </source>
</evidence>
<accession>A0A927CGG5</accession>
<keyword evidence="6" id="KW-0862">Zinc</keyword>
<reference evidence="12" key="1">
    <citation type="submission" date="2020-09" db="EMBL/GenBank/DDBJ databases">
        <title>A novel bacterium of genus Paenibacillus, isolated from South China Sea.</title>
        <authorList>
            <person name="Huang H."/>
            <person name="Mo K."/>
            <person name="Hu Y."/>
        </authorList>
    </citation>
    <scope>NUCLEOTIDE SEQUENCE</scope>
    <source>
        <strain evidence="12">IB182493</strain>
    </source>
</reference>
<dbReference type="GO" id="GO:0046872">
    <property type="term" value="F:metal ion binding"/>
    <property type="evidence" value="ECO:0007669"/>
    <property type="project" value="UniProtKB-KW"/>
</dbReference>
<dbReference type="InterPro" id="IPR003476">
    <property type="entry name" value="Glyco_hydro_42"/>
</dbReference>
<dbReference type="PANTHER" id="PTHR36447">
    <property type="entry name" value="BETA-GALACTOSIDASE GANA"/>
    <property type="match status" value="1"/>
</dbReference>
<dbReference type="Pfam" id="PF08533">
    <property type="entry name" value="Glyco_hydro_42C"/>
    <property type="match status" value="1"/>
</dbReference>
<dbReference type="PANTHER" id="PTHR36447:SF2">
    <property type="entry name" value="BETA-GALACTOSIDASE YESZ"/>
    <property type="match status" value="1"/>
</dbReference>
<evidence type="ECO:0000256" key="3">
    <source>
        <dbReference type="ARBA" id="ARBA00012756"/>
    </source>
</evidence>
<comment type="caution">
    <text evidence="12">The sequence shown here is derived from an EMBL/GenBank/DDBJ whole genome shotgun (WGS) entry which is preliminary data.</text>
</comment>
<evidence type="ECO:0000256" key="4">
    <source>
        <dbReference type="ARBA" id="ARBA00022723"/>
    </source>
</evidence>
<feature type="domain" description="Beta-galactosidase C-terminal" evidence="11">
    <location>
        <begin position="226"/>
        <end position="281"/>
    </location>
</feature>
<dbReference type="SUPFAM" id="SSF51445">
    <property type="entry name" value="(Trans)glycosidases"/>
    <property type="match status" value="1"/>
</dbReference>
<gene>
    <name evidence="12" type="ORF">IDH41_03570</name>
</gene>
<dbReference type="SUPFAM" id="SSF52317">
    <property type="entry name" value="Class I glutamine amidotransferase-like"/>
    <property type="match status" value="1"/>
</dbReference>
<name>A0A927CGG5_9BACL</name>
<dbReference type="Pfam" id="PF08532">
    <property type="entry name" value="Glyco_hydro_42M"/>
    <property type="match status" value="1"/>
</dbReference>
<evidence type="ECO:0000256" key="5">
    <source>
        <dbReference type="ARBA" id="ARBA00022801"/>
    </source>
</evidence>
<feature type="domain" description="Beta-galactosidase trimerisation" evidence="10">
    <location>
        <begin position="117"/>
        <end position="217"/>
    </location>
</feature>
<dbReference type="InterPro" id="IPR013780">
    <property type="entry name" value="Glyco_hydro_b"/>
</dbReference>
<dbReference type="Proteomes" id="UP000632125">
    <property type="component" value="Unassembled WGS sequence"/>
</dbReference>
<dbReference type="AlphaFoldDB" id="A0A927CGG5"/>
<dbReference type="InterPro" id="IPR017853">
    <property type="entry name" value="GH"/>
</dbReference>
<evidence type="ECO:0000313" key="12">
    <source>
        <dbReference type="EMBL" id="MBD2867643.1"/>
    </source>
</evidence>
<dbReference type="GO" id="GO:0004565">
    <property type="term" value="F:beta-galactosidase activity"/>
    <property type="evidence" value="ECO:0007669"/>
    <property type="project" value="UniProtKB-EC"/>
</dbReference>
<keyword evidence="7" id="KW-0326">Glycosidase</keyword>
<comment type="similarity">
    <text evidence="2">Belongs to the glycosyl hydrolase 42 family.</text>
</comment>
<dbReference type="Gene3D" id="3.20.20.80">
    <property type="entry name" value="Glycosidases"/>
    <property type="match status" value="1"/>
</dbReference>
<organism evidence="12 13">
    <name type="scientific">Paenibacillus arenilitoris</name>
    <dbReference type="NCBI Taxonomy" id="2772299"/>
    <lineage>
        <taxon>Bacteria</taxon>
        <taxon>Bacillati</taxon>
        <taxon>Bacillota</taxon>
        <taxon>Bacilli</taxon>
        <taxon>Bacillales</taxon>
        <taxon>Paenibacillaceae</taxon>
        <taxon>Paenibacillus</taxon>
    </lineage>
</organism>
<evidence type="ECO:0000256" key="6">
    <source>
        <dbReference type="ARBA" id="ARBA00022833"/>
    </source>
</evidence>
<evidence type="ECO:0000259" key="11">
    <source>
        <dbReference type="Pfam" id="PF08533"/>
    </source>
</evidence>
<dbReference type="EMBL" id="JACXIY010000003">
    <property type="protein sequence ID" value="MBD2867643.1"/>
    <property type="molecule type" value="Genomic_DNA"/>
</dbReference>
<dbReference type="InterPro" id="IPR013738">
    <property type="entry name" value="Beta_galactosidase_Trimer"/>
</dbReference>
<dbReference type="EC" id="3.2.1.23" evidence="3"/>
<comment type="catalytic activity">
    <reaction evidence="1">
        <text>Hydrolysis of terminal non-reducing beta-D-galactose residues in beta-D-galactosides.</text>
        <dbReference type="EC" id="3.2.1.23"/>
    </reaction>
</comment>
<dbReference type="Gene3D" id="2.60.40.1180">
    <property type="entry name" value="Golgi alpha-mannosidase II"/>
    <property type="match status" value="1"/>
</dbReference>
<sequence>MGDRRGADEGSRRRDGQDRRIRVEPEEDRFEWGWLDDAIAVMHRHGIRVILGTPTSAPPNWLMENYPDAYLIESGMQRRYEGIRGHRCVNSPSFRRRTERIVTELAARYGAHPAVMEVPGPLAECAGVVVEEWDALSSDAVAVQMNNGNTYQATQWADILEPRGAEPIGWYRSEYYAGKAAITVNKLGSGNAYYIGANFGPDFLSDLFGGLLRTLDIPHIPGLPEGVQASVRRGGEGAYLFLTNFTTSAQTVVLDRARESVLYGGNAGERIRLQPFGVEILLYE</sequence>
<evidence type="ECO:0000256" key="2">
    <source>
        <dbReference type="ARBA" id="ARBA00005940"/>
    </source>
</evidence>